<dbReference type="Proteomes" id="UP000003671">
    <property type="component" value="Unassembled WGS sequence"/>
</dbReference>
<evidence type="ECO:0008006" key="4">
    <source>
        <dbReference type="Google" id="ProtNLM"/>
    </source>
</evidence>
<keyword evidence="1" id="KW-0472">Membrane</keyword>
<gene>
    <name evidence="2" type="ORF">MITSMUL_05221</name>
</gene>
<name>C9KPR3_9FIRM</name>
<comment type="caution">
    <text evidence="2">The sequence shown here is derived from an EMBL/GenBank/DDBJ whole genome shotgun (WGS) entry which is preliminary data.</text>
</comment>
<evidence type="ECO:0000313" key="3">
    <source>
        <dbReference type="Proteomes" id="UP000003671"/>
    </source>
</evidence>
<protein>
    <recommendedName>
        <fullName evidence="4">Prepilin-type cleavage/methylation N-terminal domain protein</fullName>
    </recommendedName>
</protein>
<dbReference type="PATRIC" id="fig|500635.8.peg.1870"/>
<reference evidence="2" key="1">
    <citation type="submission" date="2009-09" db="EMBL/GenBank/DDBJ databases">
        <authorList>
            <person name="Weinstock G."/>
            <person name="Sodergren E."/>
            <person name="Clifton S."/>
            <person name="Fulton L."/>
            <person name="Fulton B."/>
            <person name="Courtney L."/>
            <person name="Fronick C."/>
            <person name="Harrison M."/>
            <person name="Strong C."/>
            <person name="Farmer C."/>
            <person name="Delahaunty K."/>
            <person name="Markovic C."/>
            <person name="Hall O."/>
            <person name="Minx P."/>
            <person name="Tomlinson C."/>
            <person name="Mitreva M."/>
            <person name="Nelson J."/>
            <person name="Hou S."/>
            <person name="Wollam A."/>
            <person name="Pepin K.H."/>
            <person name="Johnson M."/>
            <person name="Bhonagiri V."/>
            <person name="Nash W.E."/>
            <person name="Warren W."/>
            <person name="Chinwalla A."/>
            <person name="Mardis E.R."/>
            <person name="Wilson R.K."/>
        </authorList>
    </citation>
    <scope>NUCLEOTIDE SEQUENCE [LARGE SCALE GENOMIC DNA]</scope>
    <source>
        <strain evidence="2">DSM 20544</strain>
    </source>
</reference>
<accession>C9KPR3</accession>
<sequence>MAMKDGEKGFLLLETLVLAAVLVLMASALLLYRQGLRMEAQTRFEAAATFLAESEFAYLEYRAASGTLAEGASVRQEHVAFSPEASDVSGGGDFLLRTDIQRMEQAGAYRAAVTVAWQHGGRQHQQVYQRRVGVYEGQ</sequence>
<keyword evidence="3" id="KW-1185">Reference proteome</keyword>
<feature type="transmembrane region" description="Helical" evidence="1">
    <location>
        <begin position="12"/>
        <end position="32"/>
    </location>
</feature>
<dbReference type="HOGENOM" id="CLU_1935652_0_0_9"/>
<proteinExistence type="predicted"/>
<evidence type="ECO:0000313" key="2">
    <source>
        <dbReference type="EMBL" id="EEX68218.1"/>
    </source>
</evidence>
<dbReference type="AlphaFoldDB" id="C9KPR3"/>
<dbReference type="STRING" id="500635.MITSMUL_05221"/>
<evidence type="ECO:0000256" key="1">
    <source>
        <dbReference type="SAM" id="Phobius"/>
    </source>
</evidence>
<keyword evidence="1" id="KW-1133">Transmembrane helix</keyword>
<organism evidence="2 3">
    <name type="scientific">Mitsuokella multacida DSM 20544</name>
    <dbReference type="NCBI Taxonomy" id="500635"/>
    <lineage>
        <taxon>Bacteria</taxon>
        <taxon>Bacillati</taxon>
        <taxon>Bacillota</taxon>
        <taxon>Negativicutes</taxon>
        <taxon>Selenomonadales</taxon>
        <taxon>Selenomonadaceae</taxon>
        <taxon>Mitsuokella</taxon>
    </lineage>
</organism>
<dbReference type="EMBL" id="ABWK02000020">
    <property type="protein sequence ID" value="EEX68218.1"/>
    <property type="molecule type" value="Genomic_DNA"/>
</dbReference>
<keyword evidence="1" id="KW-0812">Transmembrane</keyword>